<reference evidence="6 7" key="1">
    <citation type="submission" date="2015-03" db="EMBL/GenBank/DDBJ databases">
        <authorList>
            <person name="Murphy D."/>
        </authorList>
    </citation>
    <scope>NUCLEOTIDE SEQUENCE [LARGE SCALE GENOMIC DNA]</scope>
    <source>
        <strain evidence="6 7">PAP088</strain>
    </source>
</reference>
<dbReference type="Gene3D" id="3.30.420.40">
    <property type="match status" value="2"/>
</dbReference>
<dbReference type="GO" id="GO:0140662">
    <property type="term" value="F:ATP-dependent protein folding chaperone"/>
    <property type="evidence" value="ECO:0007669"/>
    <property type="project" value="InterPro"/>
</dbReference>
<evidence type="ECO:0000313" key="6">
    <source>
        <dbReference type="EMBL" id="CPV37070.1"/>
    </source>
</evidence>
<dbReference type="AlphaFoldDB" id="A0A0U1AZX7"/>
<organism evidence="6 7">
    <name type="scientific">Mycobacteroides abscessus</name>
    <dbReference type="NCBI Taxonomy" id="36809"/>
    <lineage>
        <taxon>Bacteria</taxon>
        <taxon>Bacillati</taxon>
        <taxon>Actinomycetota</taxon>
        <taxon>Actinomycetes</taxon>
        <taxon>Mycobacteriales</taxon>
        <taxon>Mycobacteriaceae</taxon>
        <taxon>Mycobacteroides</taxon>
    </lineage>
</organism>
<dbReference type="InterPro" id="IPR043129">
    <property type="entry name" value="ATPase_NBD"/>
</dbReference>
<dbReference type="Proteomes" id="UP000045782">
    <property type="component" value="Unassembled WGS sequence"/>
</dbReference>
<accession>A0A0U1AZX7</accession>
<dbReference type="EMBL" id="CSWP01000001">
    <property type="protein sequence ID" value="CPV37070.1"/>
    <property type="molecule type" value="Genomic_DNA"/>
</dbReference>
<sequence>MNSLGMSIGATQLVATDGNPDGVPVVRSSLLTLHEDQPSEVGVPKEPGLGLAGFVDRVGDPVGIVGADGSVHSADWVMAEAIRIMIADAAVVANFDSPPALAAAVPAYWGGHSIAALRAAIDKVPALAPGGRPMKLVPDARAALVSMRDRIPDHGVVVVCDFGGTGTSMTLADAADDFATIGQSVRFRDFSGQRIDQELLALVLANLNQDPDRTASLGALTRLRDRCRAAKEHLSTDTTTVIPVALPGLTSDVRLTRGELEERIREPLSALITTIQETLEYNNIAPARVAAVLTVGGGSSIPLVTQQLSERLRCPIIAAPHPQLAVAFGAAIMAGQPDETPSAEATMRSPEATMLRPIATGEETAKSPASAPLDTVESGLAWSESDTSPELQEYEDYQDYSTPTTTARPEVTFSPAPDDYRDTAPMRWFQRPVLWFFAAAVFSAAVFTALFIAWQDRDEAPAPSNRTSTTTTATSTPHP</sequence>
<dbReference type="PANTHER" id="PTHR42749:SF1">
    <property type="entry name" value="CELL SHAPE-DETERMINING PROTEIN MREB"/>
    <property type="match status" value="1"/>
</dbReference>
<dbReference type="PANTHER" id="PTHR42749">
    <property type="entry name" value="CELL SHAPE-DETERMINING PROTEIN MREB"/>
    <property type="match status" value="1"/>
</dbReference>
<evidence type="ECO:0000256" key="4">
    <source>
        <dbReference type="SAM" id="MobiDB-lite"/>
    </source>
</evidence>
<dbReference type="Gene3D" id="3.90.640.10">
    <property type="entry name" value="Actin, Chain A, domain 4"/>
    <property type="match status" value="1"/>
</dbReference>
<evidence type="ECO:0000256" key="5">
    <source>
        <dbReference type="SAM" id="Phobius"/>
    </source>
</evidence>
<dbReference type="RefSeq" id="WP_005099708.1">
    <property type="nucleotide sequence ID" value="NZ_CSWP01000001.1"/>
</dbReference>
<keyword evidence="3" id="KW-0143">Chaperone</keyword>
<keyword evidence="5" id="KW-0812">Transmembrane</keyword>
<dbReference type="SUPFAM" id="SSF53067">
    <property type="entry name" value="Actin-like ATPase domain"/>
    <property type="match status" value="1"/>
</dbReference>
<evidence type="ECO:0000256" key="2">
    <source>
        <dbReference type="ARBA" id="ARBA00022840"/>
    </source>
</evidence>
<dbReference type="InterPro" id="IPR013126">
    <property type="entry name" value="Hsp_70_fam"/>
</dbReference>
<proteinExistence type="predicted"/>
<feature type="transmembrane region" description="Helical" evidence="5">
    <location>
        <begin position="433"/>
        <end position="454"/>
    </location>
</feature>
<name>A0A0U1AZX7_9MYCO</name>
<keyword evidence="2" id="KW-0067">ATP-binding</keyword>
<keyword evidence="5" id="KW-1133">Transmembrane helix</keyword>
<evidence type="ECO:0000256" key="1">
    <source>
        <dbReference type="ARBA" id="ARBA00022741"/>
    </source>
</evidence>
<feature type="region of interest" description="Disordered" evidence="4">
    <location>
        <begin position="460"/>
        <end position="479"/>
    </location>
</feature>
<protein>
    <submittedName>
        <fullName evidence="6">Chaperone protein DnaK</fullName>
    </submittedName>
</protein>
<feature type="region of interest" description="Disordered" evidence="4">
    <location>
        <begin position="398"/>
        <end position="417"/>
    </location>
</feature>
<dbReference type="GO" id="GO:0005524">
    <property type="term" value="F:ATP binding"/>
    <property type="evidence" value="ECO:0007669"/>
    <property type="project" value="UniProtKB-KW"/>
</dbReference>
<evidence type="ECO:0000313" key="7">
    <source>
        <dbReference type="Proteomes" id="UP000045782"/>
    </source>
</evidence>
<dbReference type="Pfam" id="PF00012">
    <property type="entry name" value="HSP70"/>
    <property type="match status" value="1"/>
</dbReference>
<keyword evidence="5" id="KW-0472">Membrane</keyword>
<evidence type="ECO:0000256" key="3">
    <source>
        <dbReference type="ARBA" id="ARBA00023186"/>
    </source>
</evidence>
<keyword evidence="1" id="KW-0547">Nucleotide-binding</keyword>
<gene>
    <name evidence="6" type="primary">dnaK_1</name>
    <name evidence="6" type="ORF">ERS075579_00865</name>
</gene>
<feature type="compositionally biased region" description="Low complexity" evidence="4">
    <location>
        <begin position="461"/>
        <end position="479"/>
    </location>
</feature>